<gene>
    <name evidence="1" type="ORF">LCL61_11060</name>
</gene>
<accession>A0ACD5B9R7</accession>
<name>A0ACD5B9R7_9PSEU</name>
<protein>
    <submittedName>
        <fullName evidence="1">Uncharacterized protein</fullName>
    </submittedName>
</protein>
<proteinExistence type="predicted"/>
<evidence type="ECO:0000313" key="2">
    <source>
        <dbReference type="Proteomes" id="UP001456344"/>
    </source>
</evidence>
<sequence length="184" mass="18793">MPVMLCCSCSIGSGSVVTNPVGSVSAPSPSWDPVVSPEVVSAACGFLGADELQRALESKAAYRSVEEKPVEGERSVAYGCEFSRVDDGSGVGSLMVTAIKGEAAPESALAVAEQNCLGEGQAQPLAGAGEAAMWCRSEDLDTLVVTVKRSHGEVRIAHLTLAGSPMAANIPGYASLARLLGGRL</sequence>
<keyword evidence="2" id="KW-1185">Reference proteome</keyword>
<reference evidence="1" key="1">
    <citation type="submission" date="2023-10" db="EMBL/GenBank/DDBJ databases">
        <title>Whole genome sequencing of actinobacterial strain Amycolatopsis sp. (BCA-696) identifies the underlying plant growth-promoting genes.</title>
        <authorList>
            <person name="Gandham P."/>
            <person name="Vadla N."/>
            <person name="Saji A."/>
            <person name="Srinivas V."/>
            <person name="Ruperao P."/>
            <person name="Selvanayagam S."/>
            <person name="Saxena R.K."/>
            <person name="Rathore A."/>
            <person name="Gopalakrishnan S."/>
            <person name="Thakur V."/>
        </authorList>
    </citation>
    <scope>NUCLEOTIDE SEQUENCE</scope>
    <source>
        <strain evidence="1">BCA-696</strain>
    </source>
</reference>
<dbReference type="EMBL" id="CP150484">
    <property type="protein sequence ID" value="WYW16090.1"/>
    <property type="molecule type" value="Genomic_DNA"/>
</dbReference>
<organism evidence="1 2">
    <name type="scientific">Amycolatopsis coloradensis</name>
    <dbReference type="NCBI Taxonomy" id="76021"/>
    <lineage>
        <taxon>Bacteria</taxon>
        <taxon>Bacillati</taxon>
        <taxon>Actinomycetota</taxon>
        <taxon>Actinomycetes</taxon>
        <taxon>Pseudonocardiales</taxon>
        <taxon>Pseudonocardiaceae</taxon>
        <taxon>Amycolatopsis</taxon>
    </lineage>
</organism>
<dbReference type="Proteomes" id="UP001456344">
    <property type="component" value="Chromosome"/>
</dbReference>
<evidence type="ECO:0000313" key="1">
    <source>
        <dbReference type="EMBL" id="WYW16090.1"/>
    </source>
</evidence>